<dbReference type="GO" id="GO:0005975">
    <property type="term" value="P:carbohydrate metabolic process"/>
    <property type="evidence" value="ECO:0007669"/>
    <property type="project" value="InterPro"/>
</dbReference>
<evidence type="ECO:0000256" key="7">
    <source>
        <dbReference type="SAM" id="Coils"/>
    </source>
</evidence>
<evidence type="ECO:0000256" key="4">
    <source>
        <dbReference type="ARBA" id="ARBA00022801"/>
    </source>
</evidence>
<dbReference type="PANTHER" id="PTHR22600:SF57">
    <property type="entry name" value="BETA-N-ACETYLHEXOSAMINIDASE"/>
    <property type="match status" value="1"/>
</dbReference>
<evidence type="ECO:0000256" key="1">
    <source>
        <dbReference type="ARBA" id="ARBA00001231"/>
    </source>
</evidence>
<proteinExistence type="inferred from homology"/>
<dbReference type="Proteomes" id="UP000002415">
    <property type="component" value="Chromosome"/>
</dbReference>
<feature type="active site" description="Proton donor" evidence="6">
    <location>
        <position position="287"/>
    </location>
</feature>
<dbReference type="OrthoDB" id="9763537at2"/>
<protein>
    <recommendedName>
        <fullName evidence="3">beta-N-acetylhexosaminidase</fullName>
        <ecNumber evidence="3">3.2.1.52</ecNumber>
    </recommendedName>
</protein>
<sequence length="626" mass="73514">MRKVNGYDFEIYLIPFPKKLEVKDGTFLLSSNRWVFSESVDIGTSLVNFLEKEGISYRFDRYKSPNLYYGDIFIGVNPYVVPHKEGYKLFMDDYITILGHDERGLFYGVQTLKQLIRQFGKKIPKLFIEDYPDFPNRGIMIDISRDRMPKLDTLKYIIDKLSELKINQVQLYMEHTFAYKEHEEVWKDYSPLTHEEIIELDKYCKERYIELVPNQNTFGHMSKWLIHDKYKHLAEAPEGYETPWGGRYEYPFSLSPAVPESEKFVEEILDELLPLFSSEQANVGCDETFDLGVGKSKELCERYGKGKVYFDFLMKIYKIAKKHKESVMFWGDIIENHPEFIRYLPKDMIPMVWGYEADHPYEEKCGLYADSGLSFYVCPGTSTWNTFVGRADNAVVNIKNAIFNGKKYGAIGVLTTDWGDNGHVQHLPFSWIGFSYSAEMSWNVSEVNIDKFLKALDINIFEVNPDEYPIAELIYKLGIVHNKLFYTPNGTPFFYAFLYPERNGNYKLELEKIKEVENDVLSLRKEIQKFRSDEDSKLSFVVDQILNNIDFALLGLKVMKFLSIYKDIQAVPENEWMEFEDEFNKVIESYRRIWLVQNRPGGLEQSIYKLSRILRVRRGDLRGLIF</sequence>
<reference evidence="10 11" key="2">
    <citation type="journal article" date="2009" name="Proc. Natl. Acad. Sci. U.S.A.">
        <title>On the chimeric nature, thermophilic origin, and phylogenetic placement of the Thermotogales.</title>
        <authorList>
            <person name="Zhaxybayeva O."/>
            <person name="Swithers K.S."/>
            <person name="Lapierre P."/>
            <person name="Fournier G.P."/>
            <person name="Bickhart D.M."/>
            <person name="DeBoy R.T."/>
            <person name="Nelson K.E."/>
            <person name="Nesbo C.L."/>
            <person name="Doolittle W.F."/>
            <person name="Gogarten J.P."/>
            <person name="Noll K.M."/>
        </authorList>
    </citation>
    <scope>NUCLEOTIDE SEQUENCE [LARGE SCALE GENOMIC DNA]</scope>
    <source>
        <strain evidence="11">ATCC 35602 / DSM 5306 / Rt17-B1</strain>
    </source>
</reference>
<dbReference type="Pfam" id="PF02838">
    <property type="entry name" value="Glyco_hydro_20b"/>
    <property type="match status" value="1"/>
</dbReference>
<dbReference type="RefSeq" id="WP_011993672.1">
    <property type="nucleotide sequence ID" value="NC_009718.1"/>
</dbReference>
<dbReference type="CAZy" id="GH20">
    <property type="family name" value="Glycoside Hydrolase Family 20"/>
</dbReference>
<gene>
    <name evidence="10" type="ordered locus">Fnod_0488</name>
</gene>
<dbReference type="PRINTS" id="PR00738">
    <property type="entry name" value="GLHYDRLASE20"/>
</dbReference>
<dbReference type="InterPro" id="IPR025705">
    <property type="entry name" value="Beta_hexosaminidase_sua/sub"/>
</dbReference>
<keyword evidence="11" id="KW-1185">Reference proteome</keyword>
<dbReference type="HOGENOM" id="CLU_020160_1_0_0"/>
<dbReference type="InterPro" id="IPR017853">
    <property type="entry name" value="GH"/>
</dbReference>
<organism evidence="10 11">
    <name type="scientific">Fervidobacterium nodosum (strain ATCC 35602 / DSM 5306 / Rt17-B1)</name>
    <dbReference type="NCBI Taxonomy" id="381764"/>
    <lineage>
        <taxon>Bacteria</taxon>
        <taxon>Thermotogati</taxon>
        <taxon>Thermotogota</taxon>
        <taxon>Thermotogae</taxon>
        <taxon>Thermotogales</taxon>
        <taxon>Fervidobacteriaceae</taxon>
        <taxon>Fervidobacterium</taxon>
    </lineage>
</organism>
<dbReference type="GO" id="GO:0016020">
    <property type="term" value="C:membrane"/>
    <property type="evidence" value="ECO:0007669"/>
    <property type="project" value="TreeGrafter"/>
</dbReference>
<evidence type="ECO:0000256" key="3">
    <source>
        <dbReference type="ARBA" id="ARBA00012663"/>
    </source>
</evidence>
<evidence type="ECO:0000256" key="5">
    <source>
        <dbReference type="ARBA" id="ARBA00023295"/>
    </source>
</evidence>
<dbReference type="KEGG" id="fno:Fnod_0488"/>
<name>A7HKB9_FERNB</name>
<dbReference type="Gene3D" id="3.20.20.80">
    <property type="entry name" value="Glycosidases"/>
    <property type="match status" value="1"/>
</dbReference>
<reference evidence="10 11" key="1">
    <citation type="submission" date="2007-07" db="EMBL/GenBank/DDBJ databases">
        <title>Complete sequence of Fervidobacterium nodosum Rt17-B1.</title>
        <authorList>
            <consortium name="US DOE Joint Genome Institute"/>
            <person name="Copeland A."/>
            <person name="Lucas S."/>
            <person name="Lapidus A."/>
            <person name="Barry K."/>
            <person name="Glavina del Rio T."/>
            <person name="Dalin E."/>
            <person name="Tice H."/>
            <person name="Pitluck S."/>
            <person name="Saunders E."/>
            <person name="Brettin T."/>
            <person name="Bruce D."/>
            <person name="Detter J.C."/>
            <person name="Han C."/>
            <person name="Schmutz J."/>
            <person name="Larimer F."/>
            <person name="Land M."/>
            <person name="Hauser L."/>
            <person name="Kyrpides N."/>
            <person name="Mikhailova N."/>
            <person name="Nelson K."/>
            <person name="Gogarten J.P."/>
            <person name="Noll K."/>
            <person name="Richardson P."/>
        </authorList>
    </citation>
    <scope>NUCLEOTIDE SEQUENCE [LARGE SCALE GENOMIC DNA]</scope>
    <source>
        <strain evidence="11">ATCC 35602 / DSM 5306 / Rt17-B1</strain>
    </source>
</reference>
<dbReference type="EMBL" id="CP000771">
    <property type="protein sequence ID" value="ABS60352.1"/>
    <property type="molecule type" value="Genomic_DNA"/>
</dbReference>
<dbReference type="SUPFAM" id="SSF55545">
    <property type="entry name" value="beta-N-acetylhexosaminidase-like domain"/>
    <property type="match status" value="1"/>
</dbReference>
<keyword evidence="7" id="KW-0175">Coiled coil</keyword>
<dbReference type="GO" id="GO:0004563">
    <property type="term" value="F:beta-N-acetylhexosaminidase activity"/>
    <property type="evidence" value="ECO:0007669"/>
    <property type="project" value="UniProtKB-EC"/>
</dbReference>
<dbReference type="GO" id="GO:0030203">
    <property type="term" value="P:glycosaminoglycan metabolic process"/>
    <property type="evidence" value="ECO:0007669"/>
    <property type="project" value="TreeGrafter"/>
</dbReference>
<evidence type="ECO:0000313" key="10">
    <source>
        <dbReference type="EMBL" id="ABS60352.1"/>
    </source>
</evidence>
<dbReference type="Pfam" id="PF00728">
    <property type="entry name" value="Glyco_hydro_20"/>
    <property type="match status" value="1"/>
</dbReference>
<dbReference type="AlphaFoldDB" id="A7HKB9"/>
<comment type="catalytic activity">
    <reaction evidence="1">
        <text>Hydrolysis of terminal non-reducing N-acetyl-D-hexosamine residues in N-acetyl-beta-D-hexosaminides.</text>
        <dbReference type="EC" id="3.2.1.52"/>
    </reaction>
</comment>
<accession>A7HKB9</accession>
<dbReference type="InterPro" id="IPR015882">
    <property type="entry name" value="HEX_bac_N"/>
</dbReference>
<keyword evidence="4 10" id="KW-0378">Hydrolase</keyword>
<dbReference type="SUPFAM" id="SSF51445">
    <property type="entry name" value="(Trans)glycosidases"/>
    <property type="match status" value="1"/>
</dbReference>
<feature type="domain" description="Glycoside hydrolase family 20 catalytic" evidence="8">
    <location>
        <begin position="134"/>
        <end position="377"/>
    </location>
</feature>
<evidence type="ECO:0000259" key="9">
    <source>
        <dbReference type="Pfam" id="PF02838"/>
    </source>
</evidence>
<comment type="similarity">
    <text evidence="2">Belongs to the glycosyl hydrolase 20 family.</text>
</comment>
<dbReference type="InterPro" id="IPR015883">
    <property type="entry name" value="Glyco_hydro_20_cat"/>
</dbReference>
<evidence type="ECO:0000259" key="8">
    <source>
        <dbReference type="Pfam" id="PF00728"/>
    </source>
</evidence>
<dbReference type="CDD" id="cd06565">
    <property type="entry name" value="GH20_GcnA-like"/>
    <property type="match status" value="1"/>
</dbReference>
<dbReference type="EC" id="3.2.1.52" evidence="3"/>
<dbReference type="eggNOG" id="COG3525">
    <property type="taxonomic scope" value="Bacteria"/>
</dbReference>
<dbReference type="PANTHER" id="PTHR22600">
    <property type="entry name" value="BETA-HEXOSAMINIDASE"/>
    <property type="match status" value="1"/>
</dbReference>
<evidence type="ECO:0000256" key="2">
    <source>
        <dbReference type="ARBA" id="ARBA00006285"/>
    </source>
</evidence>
<evidence type="ECO:0000313" key="11">
    <source>
        <dbReference type="Proteomes" id="UP000002415"/>
    </source>
</evidence>
<feature type="domain" description="Beta-hexosaminidase bacterial type N-terminal" evidence="9">
    <location>
        <begin position="11"/>
        <end position="131"/>
    </location>
</feature>
<keyword evidence="5" id="KW-0326">Glycosidase</keyword>
<evidence type="ECO:0000256" key="6">
    <source>
        <dbReference type="PIRSR" id="PIRSR625705-1"/>
    </source>
</evidence>
<feature type="coiled-coil region" evidence="7">
    <location>
        <begin position="506"/>
        <end position="533"/>
    </location>
</feature>
<dbReference type="STRING" id="381764.Fnod_0488"/>
<dbReference type="Gene3D" id="3.30.379.10">
    <property type="entry name" value="Chitobiase/beta-hexosaminidase domain 2-like"/>
    <property type="match status" value="1"/>
</dbReference>
<dbReference type="InterPro" id="IPR029018">
    <property type="entry name" value="Hex-like_dom2"/>
</dbReference>